<dbReference type="Pfam" id="PF24758">
    <property type="entry name" value="LRR_At5g56370"/>
    <property type="match status" value="1"/>
</dbReference>
<dbReference type="InterPro" id="IPR032675">
    <property type="entry name" value="LRR_dom_sf"/>
</dbReference>
<dbReference type="CDD" id="cd22160">
    <property type="entry name" value="F-box_AtFBL13-like"/>
    <property type="match status" value="1"/>
</dbReference>
<dbReference type="STRING" id="81985.R0H9R4"/>
<dbReference type="Pfam" id="PF00646">
    <property type="entry name" value="F-box"/>
    <property type="match status" value="1"/>
</dbReference>
<dbReference type="Proteomes" id="UP000029121">
    <property type="component" value="Unassembled WGS sequence"/>
</dbReference>
<proteinExistence type="predicted"/>
<keyword evidence="3" id="KW-1185">Reference proteome</keyword>
<dbReference type="SMART" id="SM00256">
    <property type="entry name" value="FBOX"/>
    <property type="match status" value="1"/>
</dbReference>
<dbReference type="PROSITE" id="PS50181">
    <property type="entry name" value="FBOX"/>
    <property type="match status" value="1"/>
</dbReference>
<dbReference type="InterPro" id="IPR050232">
    <property type="entry name" value="FBL13/AtMIF1-like"/>
</dbReference>
<dbReference type="SMART" id="SM00579">
    <property type="entry name" value="FBD"/>
    <property type="match status" value="1"/>
</dbReference>
<dbReference type="SUPFAM" id="SSF81383">
    <property type="entry name" value="F-box domain"/>
    <property type="match status" value="1"/>
</dbReference>
<dbReference type="InterPro" id="IPR006566">
    <property type="entry name" value="FBD"/>
</dbReference>
<reference evidence="3" key="1">
    <citation type="journal article" date="2013" name="Nat. Genet.">
        <title>The Capsella rubella genome and the genomic consequences of rapid mating system evolution.</title>
        <authorList>
            <person name="Slotte T."/>
            <person name="Hazzouri K.M."/>
            <person name="Agren J.A."/>
            <person name="Koenig D."/>
            <person name="Maumus F."/>
            <person name="Guo Y.L."/>
            <person name="Steige K."/>
            <person name="Platts A.E."/>
            <person name="Escobar J.S."/>
            <person name="Newman L.K."/>
            <person name="Wang W."/>
            <person name="Mandakova T."/>
            <person name="Vello E."/>
            <person name="Smith L.M."/>
            <person name="Henz S.R."/>
            <person name="Steffen J."/>
            <person name="Takuno S."/>
            <person name="Brandvain Y."/>
            <person name="Coop G."/>
            <person name="Andolfatto P."/>
            <person name="Hu T.T."/>
            <person name="Blanchette M."/>
            <person name="Clark R.M."/>
            <person name="Quesneville H."/>
            <person name="Nordborg M."/>
            <person name="Gaut B.S."/>
            <person name="Lysak M.A."/>
            <person name="Jenkins J."/>
            <person name="Grimwood J."/>
            <person name="Chapman J."/>
            <person name="Prochnik S."/>
            <person name="Shu S."/>
            <person name="Rokhsar D."/>
            <person name="Schmutz J."/>
            <person name="Weigel D."/>
            <person name="Wright S.I."/>
        </authorList>
    </citation>
    <scope>NUCLEOTIDE SEQUENCE [LARGE SCALE GENOMIC DNA]</scope>
    <source>
        <strain evidence="3">cv. Monte Gargano</strain>
    </source>
</reference>
<evidence type="ECO:0000259" key="1">
    <source>
        <dbReference type="PROSITE" id="PS50181"/>
    </source>
</evidence>
<dbReference type="KEGG" id="crb:17886977"/>
<dbReference type="InterPro" id="IPR036047">
    <property type="entry name" value="F-box-like_dom_sf"/>
</dbReference>
<dbReference type="PANTHER" id="PTHR31900">
    <property type="entry name" value="F-BOX/RNI SUPERFAMILY PROTEIN-RELATED"/>
    <property type="match status" value="1"/>
</dbReference>
<dbReference type="OrthoDB" id="1092183at2759"/>
<name>R0H9R4_9BRAS</name>
<gene>
    <name evidence="2" type="ORF">CARUB_v10019545mg</name>
</gene>
<dbReference type="SUPFAM" id="SSF52047">
    <property type="entry name" value="RNI-like"/>
    <property type="match status" value="1"/>
</dbReference>
<dbReference type="InterPro" id="IPR053781">
    <property type="entry name" value="F-box_AtFBL13-like"/>
</dbReference>
<dbReference type="Gene3D" id="1.20.1280.50">
    <property type="match status" value="1"/>
</dbReference>
<dbReference type="InterPro" id="IPR055411">
    <property type="entry name" value="LRR_FXL15/At3g58940/PEG3-like"/>
</dbReference>
<feature type="domain" description="F-box" evidence="1">
    <location>
        <begin position="20"/>
        <end position="72"/>
    </location>
</feature>
<organism evidence="2 3">
    <name type="scientific">Capsella rubella</name>
    <dbReference type="NCBI Taxonomy" id="81985"/>
    <lineage>
        <taxon>Eukaryota</taxon>
        <taxon>Viridiplantae</taxon>
        <taxon>Streptophyta</taxon>
        <taxon>Embryophyta</taxon>
        <taxon>Tracheophyta</taxon>
        <taxon>Spermatophyta</taxon>
        <taxon>Magnoliopsida</taxon>
        <taxon>eudicotyledons</taxon>
        <taxon>Gunneridae</taxon>
        <taxon>Pentapetalae</taxon>
        <taxon>rosids</taxon>
        <taxon>malvids</taxon>
        <taxon>Brassicales</taxon>
        <taxon>Brassicaceae</taxon>
        <taxon>Camelineae</taxon>
        <taxon>Capsella</taxon>
    </lineage>
</organism>
<dbReference type="InterPro" id="IPR001810">
    <property type="entry name" value="F-box_dom"/>
</dbReference>
<evidence type="ECO:0000313" key="3">
    <source>
        <dbReference type="Proteomes" id="UP000029121"/>
    </source>
</evidence>
<sequence>MEQHHKIGGEGLINVDAVIEDRISELPEDLLLHILSSLPTEDVIATSVLSKRWRSLWKLVPKLEFDSEYHKSNFSEHVCRSLNLPEALVLESLHLIFKYWHHASESDVAMCVGIAFERHLRKLVLDYEFQKQGLEIFPSVLCSFNNRLETLEPSGSMVLDLPSPACFKFLRKLYLYGIDFENDKSVCNLLCGCPSLEDLIMHRCGNVETLTVAVPSLQRLTIDDMYTEGDKRGYVINAPSLKYLNLEGICTSEFFLIENAPELVEAMINVVSEITNENILETLTSVIRLSLDLSPLMIKYPTGIKFNQLLCLELSTYAKEWWNLLSLILDSSPKLQILELIDTYNFCDKASSFGWKLNQPKYVPECLLFHLETFLWTGYRWELGDEREVATYILKNARRLKKATLSTNPIESRELEELRKRREMLNELANVARASDSCNLVCEADTYS</sequence>
<protein>
    <recommendedName>
        <fullName evidence="1">F-box domain-containing protein</fullName>
    </recommendedName>
</protein>
<accession>R0H9R4</accession>
<dbReference type="Pfam" id="PF08387">
    <property type="entry name" value="FBD"/>
    <property type="match status" value="1"/>
</dbReference>
<dbReference type="PANTHER" id="PTHR31900:SF34">
    <property type="entry name" value="EMB|CAB62440.1-RELATED"/>
    <property type="match status" value="1"/>
</dbReference>
<dbReference type="EMBL" id="KB870809">
    <property type="protein sequence ID" value="EOA26119.1"/>
    <property type="molecule type" value="Genomic_DNA"/>
</dbReference>
<dbReference type="Gene3D" id="3.80.10.10">
    <property type="entry name" value="Ribonuclease Inhibitor"/>
    <property type="match status" value="1"/>
</dbReference>
<evidence type="ECO:0000313" key="2">
    <source>
        <dbReference type="EMBL" id="EOA26119.1"/>
    </source>
</evidence>
<dbReference type="AlphaFoldDB" id="R0H9R4"/>